<organism evidence="5 6">
    <name type="scientific">Anatilimnocola aggregata</name>
    <dbReference type="NCBI Taxonomy" id="2528021"/>
    <lineage>
        <taxon>Bacteria</taxon>
        <taxon>Pseudomonadati</taxon>
        <taxon>Planctomycetota</taxon>
        <taxon>Planctomycetia</taxon>
        <taxon>Pirellulales</taxon>
        <taxon>Pirellulaceae</taxon>
        <taxon>Anatilimnocola</taxon>
    </lineage>
</organism>
<dbReference type="InterPro" id="IPR046433">
    <property type="entry name" value="ActCoA_hydro"/>
</dbReference>
<dbReference type="SUPFAM" id="SSF100950">
    <property type="entry name" value="NagB/RpiA/CoA transferase-like"/>
    <property type="match status" value="2"/>
</dbReference>
<dbReference type="RefSeq" id="WP_145088065.1">
    <property type="nucleotide sequence ID" value="NZ_CP036274.1"/>
</dbReference>
<dbReference type="EMBL" id="CP036274">
    <property type="protein sequence ID" value="QDU27199.1"/>
    <property type="molecule type" value="Genomic_DNA"/>
</dbReference>
<dbReference type="GO" id="GO:0008775">
    <property type="term" value="F:acetate CoA-transferase activity"/>
    <property type="evidence" value="ECO:0007669"/>
    <property type="project" value="InterPro"/>
</dbReference>
<dbReference type="PANTHER" id="PTHR21432:SF20">
    <property type="entry name" value="ACETYL-COA HYDROLASE"/>
    <property type="match status" value="1"/>
</dbReference>
<dbReference type="InterPro" id="IPR037171">
    <property type="entry name" value="NagB/RpiA_transferase-like"/>
</dbReference>
<dbReference type="EC" id="2.8.3.-" evidence="5"/>
<feature type="domain" description="Acetyl-CoA hydrolase/transferase N-terminal" evidence="3">
    <location>
        <begin position="12"/>
        <end position="162"/>
    </location>
</feature>
<evidence type="ECO:0000313" key="6">
    <source>
        <dbReference type="Proteomes" id="UP000315017"/>
    </source>
</evidence>
<evidence type="ECO:0000256" key="2">
    <source>
        <dbReference type="ARBA" id="ARBA00022679"/>
    </source>
</evidence>
<evidence type="ECO:0000259" key="3">
    <source>
        <dbReference type="Pfam" id="PF02550"/>
    </source>
</evidence>
<protein>
    <submittedName>
        <fullName evidence="5">Succinyl-CoA:coenzyme A transferase</fullName>
        <ecNumber evidence="5">2.8.3.-</ecNumber>
    </submittedName>
</protein>
<gene>
    <name evidence="5" type="primary">cat1</name>
    <name evidence="5" type="ORF">ETAA8_22840</name>
</gene>
<reference evidence="5 6" key="1">
    <citation type="submission" date="2019-02" db="EMBL/GenBank/DDBJ databases">
        <title>Deep-cultivation of Planctomycetes and their phenomic and genomic characterization uncovers novel biology.</title>
        <authorList>
            <person name="Wiegand S."/>
            <person name="Jogler M."/>
            <person name="Boedeker C."/>
            <person name="Pinto D."/>
            <person name="Vollmers J."/>
            <person name="Rivas-Marin E."/>
            <person name="Kohn T."/>
            <person name="Peeters S.H."/>
            <person name="Heuer A."/>
            <person name="Rast P."/>
            <person name="Oberbeckmann S."/>
            <person name="Bunk B."/>
            <person name="Jeske O."/>
            <person name="Meyerdierks A."/>
            <person name="Storesund J.E."/>
            <person name="Kallscheuer N."/>
            <person name="Luecker S."/>
            <person name="Lage O.M."/>
            <person name="Pohl T."/>
            <person name="Merkel B.J."/>
            <person name="Hornburger P."/>
            <person name="Mueller R.-W."/>
            <person name="Bruemmer F."/>
            <person name="Labrenz M."/>
            <person name="Spormann A.M."/>
            <person name="Op den Camp H."/>
            <person name="Overmann J."/>
            <person name="Amann R."/>
            <person name="Jetten M.S.M."/>
            <person name="Mascher T."/>
            <person name="Medema M.H."/>
            <person name="Devos D.P."/>
            <person name="Kaster A.-K."/>
            <person name="Ovreas L."/>
            <person name="Rohde M."/>
            <person name="Galperin M.Y."/>
            <person name="Jogler C."/>
        </authorList>
    </citation>
    <scope>NUCLEOTIDE SEQUENCE [LARGE SCALE GENOMIC DNA]</scope>
    <source>
        <strain evidence="5 6">ETA_A8</strain>
    </source>
</reference>
<dbReference type="KEGG" id="aagg:ETAA8_22840"/>
<dbReference type="Gene3D" id="3.30.750.70">
    <property type="entry name" value="4-hydroxybutyrate coenzyme like domains"/>
    <property type="match status" value="1"/>
</dbReference>
<dbReference type="InterPro" id="IPR003702">
    <property type="entry name" value="ActCoA_hydro_N"/>
</dbReference>
<proteinExistence type="inferred from homology"/>
<sequence>MNQYLDPAVTTSEAVEQLQSGMNIFVHGASATPTPLLEALCRRCDLTDVRLYHMHTAGPAPFVEPACHGRIQSVSLFTGSPVRQAIQDGQADFIPVFLSDIPGLFQSGRIRLDAALLQVSPPDKHGFCSLGTSVDAARAAADCAPLLIAEINRQMPRTHGHSVVPLKSFAAWTATDRPLHEHPPMPETPVEAAIGEQIAQLIKDGATLQTGIGAIPDAVLSRLGSKSDLGVHTEMFSDRIVDLVHAGVITNRCKKIYPGQIVTSFVTGTRRLFDFVDDNPQVAFYPCDITNDTNLLRKIDKLVAVNSALQIDLTGQVCADSIGHRIYSGIGGQMDFIRGAAMSPGGHAIIALPSTAVRGTVSRIVAELAPGAGVVTTRGHVQWVVTEYGAVNLHGLSLRQRGDALIAIAHPDFRGELRQQLNQLRHFGGLTP</sequence>
<dbReference type="InterPro" id="IPR026888">
    <property type="entry name" value="AcetylCoA_hyd_C"/>
</dbReference>
<dbReference type="Pfam" id="PF13336">
    <property type="entry name" value="AcetylCoA_hyd_C"/>
    <property type="match status" value="1"/>
</dbReference>
<dbReference type="Proteomes" id="UP000315017">
    <property type="component" value="Chromosome"/>
</dbReference>
<keyword evidence="6" id="KW-1185">Reference proteome</keyword>
<dbReference type="InterPro" id="IPR038460">
    <property type="entry name" value="AcetylCoA_hyd_C_sf"/>
</dbReference>
<feature type="domain" description="Acetyl-CoA hydrolase/transferase C-terminal" evidence="4">
    <location>
        <begin position="268"/>
        <end position="420"/>
    </location>
</feature>
<comment type="similarity">
    <text evidence="1">Belongs to the acetyl-CoA hydrolase/transferase family.</text>
</comment>
<dbReference type="Gene3D" id="3.40.1080.10">
    <property type="entry name" value="Glutaconate Coenzyme A-transferase"/>
    <property type="match status" value="1"/>
</dbReference>
<evidence type="ECO:0000256" key="1">
    <source>
        <dbReference type="ARBA" id="ARBA00009632"/>
    </source>
</evidence>
<evidence type="ECO:0000313" key="5">
    <source>
        <dbReference type="EMBL" id="QDU27199.1"/>
    </source>
</evidence>
<evidence type="ECO:0000259" key="4">
    <source>
        <dbReference type="Pfam" id="PF13336"/>
    </source>
</evidence>
<keyword evidence="2 5" id="KW-0808">Transferase</keyword>
<name>A0A517YAE1_9BACT</name>
<dbReference type="GO" id="GO:0006083">
    <property type="term" value="P:acetate metabolic process"/>
    <property type="evidence" value="ECO:0007669"/>
    <property type="project" value="InterPro"/>
</dbReference>
<dbReference type="Gene3D" id="3.40.1080.20">
    <property type="entry name" value="Acetyl-CoA hydrolase/transferase C-terminal domain"/>
    <property type="match status" value="1"/>
</dbReference>
<dbReference type="PANTHER" id="PTHR21432">
    <property type="entry name" value="ACETYL-COA HYDROLASE-RELATED"/>
    <property type="match status" value="1"/>
</dbReference>
<dbReference type="Pfam" id="PF02550">
    <property type="entry name" value="AcetylCoA_hydro"/>
    <property type="match status" value="1"/>
</dbReference>
<accession>A0A517YAE1</accession>
<dbReference type="AlphaFoldDB" id="A0A517YAE1"/>
<dbReference type="OrthoDB" id="9801795at2"/>